<dbReference type="Gene3D" id="1.10.150.20">
    <property type="entry name" value="5' to 3' exonuclease, C-terminal subdomain"/>
    <property type="match status" value="2"/>
</dbReference>
<protein>
    <submittedName>
        <fullName evidence="2">Uncharacterized protein DUF4332</fullName>
    </submittedName>
</protein>
<comment type="caution">
    <text evidence="2">The sequence shown here is derived from an EMBL/GenBank/DDBJ whole genome shotgun (WGS) entry which is preliminary data.</text>
</comment>
<evidence type="ECO:0000313" key="3">
    <source>
        <dbReference type="Proteomes" id="UP000238157"/>
    </source>
</evidence>
<dbReference type="AlphaFoldDB" id="A0A2T0WG94"/>
<dbReference type="EMBL" id="PVTR01000011">
    <property type="protein sequence ID" value="PRY85728.1"/>
    <property type="molecule type" value="Genomic_DNA"/>
</dbReference>
<evidence type="ECO:0000313" key="2">
    <source>
        <dbReference type="EMBL" id="PRY85728.1"/>
    </source>
</evidence>
<dbReference type="RefSeq" id="WP_106134899.1">
    <property type="nucleotide sequence ID" value="NZ_PVTR01000011.1"/>
</dbReference>
<dbReference type="Pfam" id="PF14229">
    <property type="entry name" value="DUF4332"/>
    <property type="match status" value="1"/>
</dbReference>
<reference evidence="2 3" key="1">
    <citation type="submission" date="2018-03" db="EMBL/GenBank/DDBJ databases">
        <title>Genomic Encyclopedia of Archaeal and Bacterial Type Strains, Phase II (KMG-II): from individual species to whole genera.</title>
        <authorList>
            <person name="Goeker M."/>
        </authorList>
    </citation>
    <scope>NUCLEOTIDE SEQUENCE [LARGE SCALE GENOMIC DNA]</scope>
    <source>
        <strain evidence="2 3">DSM 27929</strain>
    </source>
</reference>
<name>A0A2T0WG94_9BACT</name>
<evidence type="ECO:0000259" key="1">
    <source>
        <dbReference type="Pfam" id="PF14229"/>
    </source>
</evidence>
<dbReference type="OrthoDB" id="9794786at2"/>
<dbReference type="Proteomes" id="UP000238157">
    <property type="component" value="Unassembled WGS sequence"/>
</dbReference>
<feature type="domain" description="DUF4332" evidence="1">
    <location>
        <begin position="9"/>
        <end position="129"/>
    </location>
</feature>
<gene>
    <name evidence="2" type="ORF">CLW00_11171</name>
</gene>
<organism evidence="2 3">
    <name type="scientific">Mongoliibacter ruber</name>
    <dbReference type="NCBI Taxonomy" id="1750599"/>
    <lineage>
        <taxon>Bacteria</taxon>
        <taxon>Pseudomonadati</taxon>
        <taxon>Bacteroidota</taxon>
        <taxon>Cytophagia</taxon>
        <taxon>Cytophagales</taxon>
        <taxon>Cyclobacteriaceae</taxon>
        <taxon>Mongoliibacter</taxon>
    </lineage>
</organism>
<sequence>MAKTITDIEGIGPVFKEKLGLAGITTVGALLEKGASKKGRKEIAEASGLDESRILVWVNMADLFRIKGVASQFAELLKATGVDTVKELRNRNPENLHKALTEKNAEKKLTRVVPALSQVENFINQAKELPPVVTH</sequence>
<proteinExistence type="predicted"/>
<keyword evidence="3" id="KW-1185">Reference proteome</keyword>
<accession>A0A2T0WG94</accession>
<dbReference type="InterPro" id="IPR025567">
    <property type="entry name" value="DUF4332"/>
</dbReference>